<feature type="domain" description="NlpC/P60" evidence="8">
    <location>
        <begin position="237"/>
        <end position="359"/>
    </location>
</feature>
<dbReference type="Pfam" id="PF00877">
    <property type="entry name" value="NLPC_P60"/>
    <property type="match status" value="1"/>
</dbReference>
<keyword evidence="3 9" id="KW-0378">Hydrolase</keyword>
<feature type="region of interest" description="Disordered" evidence="6">
    <location>
        <begin position="28"/>
        <end position="50"/>
    </location>
</feature>
<dbReference type="SUPFAM" id="SSF54001">
    <property type="entry name" value="Cysteine proteinases"/>
    <property type="match status" value="1"/>
</dbReference>
<dbReference type="PANTHER" id="PTHR47053:SF1">
    <property type="entry name" value="MUREIN DD-ENDOPEPTIDASE MEPH-RELATED"/>
    <property type="match status" value="1"/>
</dbReference>
<dbReference type="InterPro" id="IPR051202">
    <property type="entry name" value="Peptidase_C40"/>
</dbReference>
<keyword evidence="10" id="KW-1185">Reference proteome</keyword>
<evidence type="ECO:0000256" key="7">
    <source>
        <dbReference type="SAM" id="SignalP"/>
    </source>
</evidence>
<accession>A0A4V3CYZ5</accession>
<organism evidence="9 10">
    <name type="scientific">Labedaea rhizosphaerae</name>
    <dbReference type="NCBI Taxonomy" id="598644"/>
    <lineage>
        <taxon>Bacteria</taxon>
        <taxon>Bacillati</taxon>
        <taxon>Actinomycetota</taxon>
        <taxon>Actinomycetes</taxon>
        <taxon>Pseudonocardiales</taxon>
        <taxon>Pseudonocardiaceae</taxon>
        <taxon>Labedaea</taxon>
    </lineage>
</organism>
<dbReference type="InterPro" id="IPR038765">
    <property type="entry name" value="Papain-like_cys_pep_sf"/>
</dbReference>
<dbReference type="PROSITE" id="PS51935">
    <property type="entry name" value="NLPC_P60"/>
    <property type="match status" value="1"/>
</dbReference>
<evidence type="ECO:0000256" key="6">
    <source>
        <dbReference type="SAM" id="MobiDB-lite"/>
    </source>
</evidence>
<evidence type="ECO:0000256" key="5">
    <source>
        <dbReference type="SAM" id="Coils"/>
    </source>
</evidence>
<keyword evidence="4" id="KW-0788">Thiol protease</keyword>
<evidence type="ECO:0000256" key="3">
    <source>
        <dbReference type="ARBA" id="ARBA00022801"/>
    </source>
</evidence>
<dbReference type="GO" id="GO:0008234">
    <property type="term" value="F:cysteine-type peptidase activity"/>
    <property type="evidence" value="ECO:0007669"/>
    <property type="project" value="UniProtKB-KW"/>
</dbReference>
<reference evidence="9 10" key="1">
    <citation type="submission" date="2019-03" db="EMBL/GenBank/DDBJ databases">
        <title>Genomic Encyclopedia of Type Strains, Phase IV (KMG-IV): sequencing the most valuable type-strain genomes for metagenomic binning, comparative biology and taxonomic classification.</title>
        <authorList>
            <person name="Goeker M."/>
        </authorList>
    </citation>
    <scope>NUCLEOTIDE SEQUENCE [LARGE SCALE GENOMIC DNA]</scope>
    <source>
        <strain evidence="9 10">DSM 45361</strain>
    </source>
</reference>
<dbReference type="Gene3D" id="3.90.1720.10">
    <property type="entry name" value="endopeptidase domain like (from Nostoc punctiforme)"/>
    <property type="match status" value="1"/>
</dbReference>
<comment type="caution">
    <text evidence="9">The sequence shown here is derived from an EMBL/GenBank/DDBJ whole genome shotgun (WGS) entry which is preliminary data.</text>
</comment>
<keyword evidence="7" id="KW-0732">Signal</keyword>
<evidence type="ECO:0000313" key="9">
    <source>
        <dbReference type="EMBL" id="TDP96078.1"/>
    </source>
</evidence>
<dbReference type="Proteomes" id="UP000295444">
    <property type="component" value="Unassembled WGS sequence"/>
</dbReference>
<comment type="similarity">
    <text evidence="1">Belongs to the peptidase C40 family.</text>
</comment>
<evidence type="ECO:0000259" key="8">
    <source>
        <dbReference type="PROSITE" id="PS51935"/>
    </source>
</evidence>
<evidence type="ECO:0000313" key="10">
    <source>
        <dbReference type="Proteomes" id="UP000295444"/>
    </source>
</evidence>
<feature type="chain" id="PRO_5020682147" evidence="7">
    <location>
        <begin position="33"/>
        <end position="359"/>
    </location>
</feature>
<dbReference type="PANTHER" id="PTHR47053">
    <property type="entry name" value="MUREIN DD-ENDOPEPTIDASE MEPH-RELATED"/>
    <property type="match status" value="1"/>
</dbReference>
<dbReference type="EMBL" id="SNXZ01000004">
    <property type="protein sequence ID" value="TDP96078.1"/>
    <property type="molecule type" value="Genomic_DNA"/>
</dbReference>
<dbReference type="InterPro" id="IPR000064">
    <property type="entry name" value="NLP_P60_dom"/>
</dbReference>
<keyword evidence="5" id="KW-0175">Coiled coil</keyword>
<feature type="signal peptide" evidence="7">
    <location>
        <begin position="1"/>
        <end position="32"/>
    </location>
</feature>
<protein>
    <submittedName>
        <fullName evidence="9">Cell wall-associated NlpC family hydrolase</fullName>
    </submittedName>
</protein>
<proteinExistence type="inferred from homology"/>
<dbReference type="Gene3D" id="6.10.250.3150">
    <property type="match status" value="1"/>
</dbReference>
<sequence length="359" mass="37938">MASQRLKRTMRGALTAGAVMAIVSLSPTPALADPPASGTTTQPAPKTASEAMKQYQALSKQAETVNEDLLKAKDDLKHKQTDLQRANSDLAKAKTMVKDAGTRENEFRDQVDQLAGASFEGARFNQLSALFTGTNAQDFLDRASALNILASGNAKVLEGLQSAVNEAQQGQTLAADAQRRAATAKTTAQNLVNQIQQKKTDLEKQANKVREAYNKLSGADRDSLNGNYDPTLFIAPPGTAGKAMQEALAQVGKPYVWGAAGPNSFDCSGLTMWAYGHAGISLPHSSRAQYQMGVPVSRDALQPGDLLFFGSSASSIHHVAMYIGDGKVVHAATSGQPVKISPVEGAGSDYFGAKRIVSS</sequence>
<keyword evidence="2" id="KW-0645">Protease</keyword>
<feature type="coiled-coil region" evidence="5">
    <location>
        <begin position="174"/>
        <end position="219"/>
    </location>
</feature>
<dbReference type="GO" id="GO:0006508">
    <property type="term" value="P:proteolysis"/>
    <property type="evidence" value="ECO:0007669"/>
    <property type="project" value="UniProtKB-KW"/>
</dbReference>
<evidence type="ECO:0000256" key="4">
    <source>
        <dbReference type="ARBA" id="ARBA00022807"/>
    </source>
</evidence>
<name>A0A4V3CYZ5_LABRH</name>
<evidence type="ECO:0000256" key="1">
    <source>
        <dbReference type="ARBA" id="ARBA00007074"/>
    </source>
</evidence>
<dbReference type="OrthoDB" id="5177647at2"/>
<evidence type="ECO:0000256" key="2">
    <source>
        <dbReference type="ARBA" id="ARBA00022670"/>
    </source>
</evidence>
<gene>
    <name evidence="9" type="ORF">EV186_10458</name>
</gene>
<dbReference type="AlphaFoldDB" id="A0A4V3CYZ5"/>